<dbReference type="AlphaFoldDB" id="A0A4Y3NKM7"/>
<name>A0A4Y3NKM7_PAEAU</name>
<comment type="similarity">
    <text evidence="1">Belongs to the carbohydrate kinase PfkB family.</text>
</comment>
<dbReference type="RefSeq" id="WP_141283736.1">
    <property type="nucleotide sequence ID" value="NZ_BAAAWK010000001.1"/>
</dbReference>
<dbReference type="OrthoDB" id="9808601at2"/>
<proteinExistence type="inferred from homology"/>
<comment type="caution">
    <text evidence="7">The sequence shown here is derived from an EMBL/GenBank/DDBJ whole genome shotgun (WGS) entry which is preliminary data.</text>
</comment>
<evidence type="ECO:0000256" key="2">
    <source>
        <dbReference type="ARBA" id="ARBA00022679"/>
    </source>
</evidence>
<organism evidence="7 8">
    <name type="scientific">Paenarthrobacter aurescens</name>
    <name type="common">Arthrobacter aurescens</name>
    <dbReference type="NCBI Taxonomy" id="43663"/>
    <lineage>
        <taxon>Bacteria</taxon>
        <taxon>Bacillati</taxon>
        <taxon>Actinomycetota</taxon>
        <taxon>Actinomycetes</taxon>
        <taxon>Micrococcales</taxon>
        <taxon>Micrococcaceae</taxon>
        <taxon>Paenarthrobacter</taxon>
    </lineage>
</organism>
<dbReference type="GeneID" id="97302847"/>
<keyword evidence="5" id="KW-0067">ATP-binding</keyword>
<keyword evidence="3" id="KW-0547">Nucleotide-binding</keyword>
<dbReference type="Proteomes" id="UP000317715">
    <property type="component" value="Unassembled WGS sequence"/>
</dbReference>
<accession>A0A4Y3NKM7</accession>
<evidence type="ECO:0000256" key="5">
    <source>
        <dbReference type="ARBA" id="ARBA00022840"/>
    </source>
</evidence>
<keyword evidence="8" id="KW-1185">Reference proteome</keyword>
<dbReference type="PANTHER" id="PTHR43085">
    <property type="entry name" value="HEXOKINASE FAMILY MEMBER"/>
    <property type="match status" value="1"/>
</dbReference>
<dbReference type="InterPro" id="IPR011611">
    <property type="entry name" value="PfkB_dom"/>
</dbReference>
<dbReference type="PROSITE" id="PS00584">
    <property type="entry name" value="PFKB_KINASES_2"/>
    <property type="match status" value="1"/>
</dbReference>
<dbReference type="Pfam" id="PF00294">
    <property type="entry name" value="PfkB"/>
    <property type="match status" value="1"/>
</dbReference>
<evidence type="ECO:0000256" key="4">
    <source>
        <dbReference type="ARBA" id="ARBA00022777"/>
    </source>
</evidence>
<keyword evidence="4 7" id="KW-0418">Kinase</keyword>
<sequence>MTREDRGSGDVKNQAYSDVVTMGETMALMKAATPGPLAHAGSLELGMGGAETNFAIALKRLGTSVTWLGRVGQDSLGDLVLREVAAEGITTLGIRDAGAPTGLMIKERRTLEHLKVWYYRSGSAGSRLAPEDVPVETIRNAKLLHLTGITPGLSGSAYEAALNAVNVAREAGVRVSFDLNYRAALWTEEDAGPVFRRFIELATIVFAGDDEARIAVGHGADSFELAHKIAAMGPRQVIIKNGPLGCAAVIDGVELRQEAVRINAVDTVGAGDAFVAGYISDLLAGAPAEERLRTAVRTGAFACLVPGDWEGMPRRHELGLLDASEPVTR</sequence>
<dbReference type="InterPro" id="IPR002173">
    <property type="entry name" value="Carboh/pur_kinase_PfkB_CS"/>
</dbReference>
<evidence type="ECO:0000313" key="8">
    <source>
        <dbReference type="Proteomes" id="UP000317715"/>
    </source>
</evidence>
<dbReference type="InterPro" id="IPR050306">
    <property type="entry name" value="PfkB_Carbo_kinase"/>
</dbReference>
<evidence type="ECO:0000259" key="6">
    <source>
        <dbReference type="Pfam" id="PF00294"/>
    </source>
</evidence>
<dbReference type="GO" id="GO:0016301">
    <property type="term" value="F:kinase activity"/>
    <property type="evidence" value="ECO:0007669"/>
    <property type="project" value="UniProtKB-KW"/>
</dbReference>
<dbReference type="GO" id="GO:0005524">
    <property type="term" value="F:ATP binding"/>
    <property type="evidence" value="ECO:0007669"/>
    <property type="project" value="UniProtKB-KW"/>
</dbReference>
<protein>
    <submittedName>
        <fullName evidence="7">Sugar kinase</fullName>
    </submittedName>
</protein>
<evidence type="ECO:0000256" key="1">
    <source>
        <dbReference type="ARBA" id="ARBA00010688"/>
    </source>
</evidence>
<dbReference type="SUPFAM" id="SSF53613">
    <property type="entry name" value="Ribokinase-like"/>
    <property type="match status" value="1"/>
</dbReference>
<dbReference type="CDD" id="cd01166">
    <property type="entry name" value="KdgK"/>
    <property type="match status" value="1"/>
</dbReference>
<evidence type="ECO:0000256" key="3">
    <source>
        <dbReference type="ARBA" id="ARBA00022741"/>
    </source>
</evidence>
<feature type="domain" description="Carbohydrate kinase PfkB" evidence="6">
    <location>
        <begin position="18"/>
        <end position="312"/>
    </location>
</feature>
<dbReference type="InterPro" id="IPR029056">
    <property type="entry name" value="Ribokinase-like"/>
</dbReference>
<gene>
    <name evidence="7" type="ORF">AAU01_22860</name>
</gene>
<reference evidence="7 8" key="1">
    <citation type="submission" date="2019-06" db="EMBL/GenBank/DDBJ databases">
        <title>Whole genome shotgun sequence of Paenarthrobacter aurescens NBRC 12136.</title>
        <authorList>
            <person name="Hosoyama A."/>
            <person name="Uohara A."/>
            <person name="Ohji S."/>
            <person name="Ichikawa N."/>
        </authorList>
    </citation>
    <scope>NUCLEOTIDE SEQUENCE [LARGE SCALE GENOMIC DNA]</scope>
    <source>
        <strain evidence="7 8">NBRC 12136</strain>
    </source>
</reference>
<dbReference type="Gene3D" id="3.40.1190.20">
    <property type="match status" value="1"/>
</dbReference>
<dbReference type="EMBL" id="BJMD01000013">
    <property type="protein sequence ID" value="GEB19531.1"/>
    <property type="molecule type" value="Genomic_DNA"/>
</dbReference>
<evidence type="ECO:0000313" key="7">
    <source>
        <dbReference type="EMBL" id="GEB19531.1"/>
    </source>
</evidence>
<dbReference type="PANTHER" id="PTHR43085:SF1">
    <property type="entry name" value="PSEUDOURIDINE KINASE-RELATED"/>
    <property type="match status" value="1"/>
</dbReference>
<keyword evidence="2" id="KW-0808">Transferase</keyword>